<sequence length="403" mass="42640">MNILWGIAGMLVVLGIAFLMSTNRKAIRLRPVLVGLAIQFSFAFFVLKWPMGRAVLQWFSSQVEKGIGYADQGIRFLFGPLLEGHQAPVFALQVLPVIIFFASLIGVLYYLGIMQWIIQILGGTISWLMGTSKVESLTAVATVFLGQSESPILIRPYLARLTSSELFAVMTGGFTSVAGSVLVGYSLLGVPLHYLLAASIMAAPAGLVMAKIVMPETETPLADEEIRMAKDTESVNVIDAAARGAIDGLKLALNVGALLLAFIGLIALINGILGGIGNWVGVPGLSMQKVLGYLFAPIAFVVGVPWSEAIQAGGYIGQKLILNEFVSYTAFGPQIPHLSEKTVAIVTFALCGFANLSSIAIQIGVIGSLAPNRRSDVACFGLRAMIAGMMGSLLSAAMAGMLV</sequence>
<comment type="similarity">
    <text evidence="2 7">Belongs to the concentrative nucleoside transporter (CNT) (TC 2.A.41) family.</text>
</comment>
<dbReference type="Pfam" id="PF07662">
    <property type="entry name" value="Nucleos_tra2_C"/>
    <property type="match status" value="1"/>
</dbReference>
<evidence type="ECO:0000256" key="1">
    <source>
        <dbReference type="ARBA" id="ARBA00004651"/>
    </source>
</evidence>
<reference evidence="11" key="2">
    <citation type="journal article" date="2021" name="Microbiol. Resour. Announc.">
        <title>Complete Genome Sequence of Polycladomyces abyssicola JIR-001T, Isolated from Hemipelagic Sediment in Deep Seawater.</title>
        <authorList>
            <person name="Tsubouchi T."/>
            <person name="Kaneko Y."/>
        </authorList>
    </citation>
    <scope>NUCLEOTIDE SEQUENCE</scope>
    <source>
        <strain evidence="11">JIR-001</strain>
    </source>
</reference>
<dbReference type="GO" id="GO:0015293">
    <property type="term" value="F:symporter activity"/>
    <property type="evidence" value="ECO:0007669"/>
    <property type="project" value="TreeGrafter"/>
</dbReference>
<dbReference type="Pfam" id="PF07670">
    <property type="entry name" value="Gate"/>
    <property type="match status" value="1"/>
</dbReference>
<comment type="subcellular location">
    <subcellularLocation>
        <location evidence="1">Cell membrane</location>
        <topology evidence="1">Multi-pass membrane protein</topology>
    </subcellularLocation>
</comment>
<feature type="transmembrane region" description="Helical" evidence="7">
    <location>
        <begin position="257"/>
        <end position="278"/>
    </location>
</feature>
<dbReference type="InterPro" id="IPR011642">
    <property type="entry name" value="Gate_dom"/>
</dbReference>
<dbReference type="InterPro" id="IPR002668">
    <property type="entry name" value="CNT_N_dom"/>
</dbReference>
<organism evidence="11 12">
    <name type="scientific">Polycladomyces abyssicola</name>
    <dbReference type="NCBI Taxonomy" id="1125966"/>
    <lineage>
        <taxon>Bacteria</taxon>
        <taxon>Bacillati</taxon>
        <taxon>Bacillota</taxon>
        <taxon>Bacilli</taxon>
        <taxon>Bacillales</taxon>
        <taxon>Thermoactinomycetaceae</taxon>
        <taxon>Polycladomyces</taxon>
    </lineage>
</organism>
<dbReference type="GO" id="GO:0005337">
    <property type="term" value="F:nucleoside transmembrane transporter activity"/>
    <property type="evidence" value="ECO:0007669"/>
    <property type="project" value="InterPro"/>
</dbReference>
<dbReference type="PANTHER" id="PTHR10590">
    <property type="entry name" value="SODIUM/NUCLEOSIDE COTRANSPORTER"/>
    <property type="match status" value="1"/>
</dbReference>
<evidence type="ECO:0000259" key="9">
    <source>
        <dbReference type="Pfam" id="PF07662"/>
    </source>
</evidence>
<feature type="transmembrane region" description="Helical" evidence="7">
    <location>
        <begin position="382"/>
        <end position="402"/>
    </location>
</feature>
<evidence type="ECO:0000256" key="5">
    <source>
        <dbReference type="ARBA" id="ARBA00022989"/>
    </source>
</evidence>
<evidence type="ECO:0000313" key="11">
    <source>
        <dbReference type="EMBL" id="BCU81276.1"/>
    </source>
</evidence>
<feature type="transmembrane region" description="Helical" evidence="7">
    <location>
        <begin position="166"/>
        <end position="188"/>
    </location>
</feature>
<evidence type="ECO:0000256" key="4">
    <source>
        <dbReference type="ARBA" id="ARBA00022692"/>
    </source>
</evidence>
<evidence type="ECO:0000259" key="10">
    <source>
        <dbReference type="Pfam" id="PF07670"/>
    </source>
</evidence>
<keyword evidence="4 7" id="KW-0812">Transmembrane</keyword>
<feature type="transmembrane region" description="Helical" evidence="7">
    <location>
        <begin position="195"/>
        <end position="214"/>
    </location>
</feature>
<dbReference type="InterPro" id="IPR011657">
    <property type="entry name" value="CNT_C_dom"/>
</dbReference>
<feature type="transmembrane region" description="Helical" evidence="7">
    <location>
        <begin position="6"/>
        <end position="22"/>
    </location>
</feature>
<keyword evidence="3" id="KW-1003">Cell membrane</keyword>
<feature type="transmembrane region" description="Helical" evidence="7">
    <location>
        <begin position="343"/>
        <end position="370"/>
    </location>
</feature>
<dbReference type="AlphaFoldDB" id="A0A8D5UF05"/>
<evidence type="ECO:0000256" key="6">
    <source>
        <dbReference type="ARBA" id="ARBA00023136"/>
    </source>
</evidence>
<feature type="domain" description="Concentrative nucleoside transporter C-terminal" evidence="9">
    <location>
        <begin position="194"/>
        <end position="400"/>
    </location>
</feature>
<evidence type="ECO:0000313" key="12">
    <source>
        <dbReference type="Proteomes" id="UP000677436"/>
    </source>
</evidence>
<feature type="transmembrane region" description="Helical" evidence="7">
    <location>
        <begin position="290"/>
        <end position="307"/>
    </location>
</feature>
<feature type="domain" description="Nucleoside transporter/FeoB GTPase Gate" evidence="10">
    <location>
        <begin position="91"/>
        <end position="185"/>
    </location>
</feature>
<feature type="transmembrane region" description="Helical" evidence="7">
    <location>
        <begin position="125"/>
        <end position="146"/>
    </location>
</feature>
<reference evidence="11" key="1">
    <citation type="journal article" date="2013" name="Int. J. Syst. Evol. Microbiol.">
        <title>Polycladomyces abyssicola gen. nov., sp. nov., a thermophilic filamentous bacterium isolated from hemipelagic sediment.</title>
        <authorList>
            <person name="Tsubouchi T."/>
            <person name="Shimane Y."/>
            <person name="Mori K."/>
            <person name="Usui K."/>
            <person name="Hiraki T."/>
            <person name="Tame A."/>
            <person name="Uematsu K."/>
            <person name="Maruyama T."/>
            <person name="Hatada Y."/>
        </authorList>
    </citation>
    <scope>NUCLEOTIDE SEQUENCE</scope>
    <source>
        <strain evidence="11">JIR-001</strain>
    </source>
</reference>
<evidence type="ECO:0000256" key="3">
    <source>
        <dbReference type="ARBA" id="ARBA00022475"/>
    </source>
</evidence>
<feature type="transmembrane region" description="Helical" evidence="7">
    <location>
        <begin position="29"/>
        <end position="47"/>
    </location>
</feature>
<keyword evidence="6 7" id="KW-0472">Membrane</keyword>
<keyword evidence="5 7" id="KW-1133">Transmembrane helix</keyword>
<dbReference type="KEGG" id="pabs:JIR001_10590"/>
<feature type="domain" description="Concentrative nucleoside transporter N-terminal" evidence="8">
    <location>
        <begin position="8"/>
        <end position="81"/>
    </location>
</feature>
<protein>
    <recommendedName>
        <fullName evidence="7">Nucleoside permease</fullName>
    </recommendedName>
</protein>
<dbReference type="NCBIfam" id="TIGR00804">
    <property type="entry name" value="nupC"/>
    <property type="match status" value="1"/>
</dbReference>
<proteinExistence type="inferred from homology"/>
<keyword evidence="12" id="KW-1185">Reference proteome</keyword>
<name>A0A8D5UF05_9BACL</name>
<dbReference type="InterPro" id="IPR008276">
    <property type="entry name" value="C_nuclsd_transpt"/>
</dbReference>
<dbReference type="PANTHER" id="PTHR10590:SF4">
    <property type="entry name" value="SOLUTE CARRIER FAMILY 28 MEMBER 3"/>
    <property type="match status" value="1"/>
</dbReference>
<accession>A0A8D5UF05</accession>
<dbReference type="RefSeq" id="WP_212774533.1">
    <property type="nucleotide sequence ID" value="NZ_AP024601.1"/>
</dbReference>
<dbReference type="Proteomes" id="UP000677436">
    <property type="component" value="Chromosome"/>
</dbReference>
<dbReference type="EMBL" id="AP024601">
    <property type="protein sequence ID" value="BCU81276.1"/>
    <property type="molecule type" value="Genomic_DNA"/>
</dbReference>
<gene>
    <name evidence="11" type="primary">yutK</name>
    <name evidence="11" type="ORF">JIR001_10590</name>
</gene>
<dbReference type="GO" id="GO:0005886">
    <property type="term" value="C:plasma membrane"/>
    <property type="evidence" value="ECO:0007669"/>
    <property type="project" value="UniProtKB-SubCell"/>
</dbReference>
<feature type="transmembrane region" description="Helical" evidence="7">
    <location>
        <begin position="90"/>
        <end position="113"/>
    </location>
</feature>
<keyword evidence="7" id="KW-0813">Transport</keyword>
<evidence type="ECO:0000256" key="2">
    <source>
        <dbReference type="ARBA" id="ARBA00009033"/>
    </source>
</evidence>
<evidence type="ECO:0000259" key="8">
    <source>
        <dbReference type="Pfam" id="PF01773"/>
    </source>
</evidence>
<dbReference type="InterPro" id="IPR018270">
    <property type="entry name" value="C_nuclsd_transpt_met_bac"/>
</dbReference>
<dbReference type="Pfam" id="PF01773">
    <property type="entry name" value="Nucleos_tra2_N"/>
    <property type="match status" value="1"/>
</dbReference>
<evidence type="ECO:0000256" key="7">
    <source>
        <dbReference type="RuleBase" id="RU362018"/>
    </source>
</evidence>